<feature type="signal peptide" evidence="1">
    <location>
        <begin position="1"/>
        <end position="21"/>
    </location>
</feature>
<dbReference type="EMBL" id="JABCKI010000150">
    <property type="protein sequence ID" value="KAG5652200.1"/>
    <property type="molecule type" value="Genomic_DNA"/>
</dbReference>
<keyword evidence="1" id="KW-0732">Signal</keyword>
<name>A0A9P7KKZ9_9AGAR</name>
<dbReference type="GO" id="GO:0009277">
    <property type="term" value="C:fungal-type cell wall"/>
    <property type="evidence" value="ECO:0007669"/>
    <property type="project" value="TreeGrafter"/>
</dbReference>
<dbReference type="PANTHER" id="PTHR34154">
    <property type="entry name" value="ALKALI-SENSITIVE LINKAGE PROTEIN 1"/>
    <property type="match status" value="1"/>
</dbReference>
<dbReference type="Pfam" id="PF11790">
    <property type="entry name" value="Glyco_hydro_cc"/>
    <property type="match status" value="1"/>
</dbReference>
<evidence type="ECO:0000313" key="4">
    <source>
        <dbReference type="Proteomes" id="UP000717328"/>
    </source>
</evidence>
<evidence type="ECO:0000313" key="3">
    <source>
        <dbReference type="EMBL" id="KAG5652200.1"/>
    </source>
</evidence>
<keyword evidence="4" id="KW-1185">Reference proteome</keyword>
<accession>A0A9P7KKZ9</accession>
<dbReference type="PANTHER" id="PTHR34154:SF3">
    <property type="entry name" value="ALKALI-SENSITIVE LINKAGE PROTEIN 1"/>
    <property type="match status" value="1"/>
</dbReference>
<feature type="domain" description="Asl1-like glycosyl hydrolase catalytic" evidence="2">
    <location>
        <begin position="29"/>
        <end position="156"/>
    </location>
</feature>
<feature type="chain" id="PRO_5040183797" description="Asl1-like glycosyl hydrolase catalytic domain-containing protein" evidence="1">
    <location>
        <begin position="22"/>
        <end position="317"/>
    </location>
</feature>
<sequence>MLSLVRTALFLSSSAFLLASARNLTSKRGLAFSDEDTPGDLNNANQTKSQISWQYDWGNSPPAYIAVSNIQYIPMQWGSGNIELFADAVEAQGAKTVLPRLILEKTFNEPDFNQESNIAPGDAAKLWMQYIEPLKAQGIRLGGPAVTGSPTGLPWYGDGTEGFYGYLWQVHTQFPNLPIWVTEYASTSTNETEVANFLNATIIYMDTLDWIERYAWFGFFRPRANAYYNLLGDDGSLNTLGQIYVGAKTVHTQIVTQPPTKSYQTVNGADSPTQGLVTTYPAAAHSGAVDPFVDLNTLGRLLLALVASMLGATWTIW</sequence>
<dbReference type="InterPro" id="IPR017853">
    <property type="entry name" value="GH"/>
</dbReference>
<evidence type="ECO:0000256" key="1">
    <source>
        <dbReference type="SAM" id="SignalP"/>
    </source>
</evidence>
<reference evidence="3" key="1">
    <citation type="submission" date="2021-02" db="EMBL/GenBank/DDBJ databases">
        <authorList>
            <person name="Nieuwenhuis M."/>
            <person name="Van De Peppel L.J.J."/>
        </authorList>
    </citation>
    <scope>NUCLEOTIDE SEQUENCE</scope>
    <source>
        <strain evidence="3">D49</strain>
    </source>
</reference>
<dbReference type="SUPFAM" id="SSF51445">
    <property type="entry name" value="(Trans)glycosidases"/>
    <property type="match status" value="1"/>
</dbReference>
<evidence type="ECO:0000259" key="2">
    <source>
        <dbReference type="Pfam" id="PF11790"/>
    </source>
</evidence>
<reference evidence="3" key="2">
    <citation type="submission" date="2021-10" db="EMBL/GenBank/DDBJ databases">
        <title>Phylogenomics reveals ancestral predisposition of the termite-cultivated fungus Termitomyces towards a domesticated lifestyle.</title>
        <authorList>
            <person name="Auxier B."/>
            <person name="Grum-Grzhimaylo A."/>
            <person name="Cardenas M.E."/>
            <person name="Lodge J.D."/>
            <person name="Laessoe T."/>
            <person name="Pedersen O."/>
            <person name="Smith M.E."/>
            <person name="Kuyper T.W."/>
            <person name="Franco-Molano E.A."/>
            <person name="Baroni T.J."/>
            <person name="Aanen D.K."/>
        </authorList>
    </citation>
    <scope>NUCLEOTIDE SEQUENCE</scope>
    <source>
        <strain evidence="3">D49</strain>
    </source>
</reference>
<gene>
    <name evidence="3" type="ORF">H0H81_005935</name>
</gene>
<comment type="caution">
    <text evidence="3">The sequence shown here is derived from an EMBL/GenBank/DDBJ whole genome shotgun (WGS) entry which is preliminary data.</text>
</comment>
<organism evidence="3 4">
    <name type="scientific">Sphagnurus paluster</name>
    <dbReference type="NCBI Taxonomy" id="117069"/>
    <lineage>
        <taxon>Eukaryota</taxon>
        <taxon>Fungi</taxon>
        <taxon>Dikarya</taxon>
        <taxon>Basidiomycota</taxon>
        <taxon>Agaricomycotina</taxon>
        <taxon>Agaricomycetes</taxon>
        <taxon>Agaricomycetidae</taxon>
        <taxon>Agaricales</taxon>
        <taxon>Tricholomatineae</taxon>
        <taxon>Lyophyllaceae</taxon>
        <taxon>Sphagnurus</taxon>
    </lineage>
</organism>
<dbReference type="Proteomes" id="UP000717328">
    <property type="component" value="Unassembled WGS sequence"/>
</dbReference>
<dbReference type="AlphaFoldDB" id="A0A9P7KKZ9"/>
<proteinExistence type="predicted"/>
<dbReference type="OrthoDB" id="43654at2759"/>
<dbReference type="GO" id="GO:0071966">
    <property type="term" value="P:fungal-type cell wall polysaccharide metabolic process"/>
    <property type="evidence" value="ECO:0007669"/>
    <property type="project" value="TreeGrafter"/>
</dbReference>
<protein>
    <recommendedName>
        <fullName evidence="2">Asl1-like glycosyl hydrolase catalytic domain-containing protein</fullName>
    </recommendedName>
</protein>
<dbReference type="InterPro" id="IPR024655">
    <property type="entry name" value="Asl1_glyco_hydro_catalytic"/>
</dbReference>
<dbReference type="InterPro" id="IPR053183">
    <property type="entry name" value="ASL1"/>
</dbReference>